<dbReference type="EMBL" id="CM004404">
    <property type="protein sequence ID" value="OAY22936.2"/>
    <property type="molecule type" value="Genomic_DNA"/>
</dbReference>
<proteinExistence type="predicted"/>
<organism evidence="1 2">
    <name type="scientific">Manihot esculenta</name>
    <name type="common">Cassava</name>
    <name type="synonym">Jatropha manihot</name>
    <dbReference type="NCBI Taxonomy" id="3983"/>
    <lineage>
        <taxon>Eukaryota</taxon>
        <taxon>Viridiplantae</taxon>
        <taxon>Streptophyta</taxon>
        <taxon>Embryophyta</taxon>
        <taxon>Tracheophyta</taxon>
        <taxon>Spermatophyta</taxon>
        <taxon>Magnoliopsida</taxon>
        <taxon>eudicotyledons</taxon>
        <taxon>Gunneridae</taxon>
        <taxon>Pentapetalae</taxon>
        <taxon>rosids</taxon>
        <taxon>fabids</taxon>
        <taxon>Malpighiales</taxon>
        <taxon>Euphorbiaceae</taxon>
        <taxon>Crotonoideae</taxon>
        <taxon>Manihoteae</taxon>
        <taxon>Manihot</taxon>
    </lineage>
</organism>
<accession>A0ACC8C5E6</accession>
<evidence type="ECO:0000313" key="1">
    <source>
        <dbReference type="EMBL" id="OAY22936.2"/>
    </source>
</evidence>
<protein>
    <submittedName>
        <fullName evidence="1">Uncharacterized protein</fullName>
    </submittedName>
</protein>
<comment type="caution">
    <text evidence="1">The sequence shown here is derived from an EMBL/GenBank/DDBJ whole genome shotgun (WGS) entry which is preliminary data.</text>
</comment>
<sequence>MSFVTSLCFISMFPLLTSATLLFQGFNWESCNKAGGWYNSLKNSIPDLVNAGITHVWLPPPSQSVSPQGYMPGRLYDLNASKYGNQDELKSLIQAFHQKGIKCLADIVINHRTAEKQDERGIWCIFEGGTSDDRLDWGPSFICSDDTAYSNGEGNPDTGEDFPPAPDIDHLNPRVQKELSDWMNWLKSEIGFDGWRFYFVKGYAPSITKIYMEKTSPNFAVGEKWDSLAYGQDGKPDANQDAHRGALKDWIQAAGGITTAFDFTTKGILQAAVEGELWRLKDSNGKPPGLIGILPQNAVTFIDNHDTGSTQRLWPFPSDKVMQGYAYILTHPGIPSIFYDHFFDWGLKEQISKLASIRKTYGINDRSTVKILAAESDLYMATINDNIIMKIGPKMDLGNLLPPDVQLATSGESYAVDLTFSLLLKSSATSSLLASNPLKSESEAIQIQTHLIKSGLDQFAYVSTALLDLYMKLGCVNHAHNVFDCMPDRDIVSWNALICGYSRNGRALVALELFIEMLREDFCPRQTTLVGLVPSCGQRELTFQGKSIHGFAIKCGLDLDSQVKNALTSMYAKCEDLEAAELMFEEMVDKSVVSWNAMVSGYGQNGYFEKAMLVFKQMIEAGVEVNPVTITSLLSANANPESTHCYTIKVGIVNTASVVTSLVCRYARCGSLESAELLYWSLQQNNLVSLTSIMSSYAETGNMDLVVECFTRMQQLDMKLDSVAMISILHGITDPGHMSIGLAFHSYALKSGLDIHNLVANGLITMYSKFNDTQAVFSLFSEMHEKPLISWNSVISGCVQAGRVSDAIEFFYQMKMYGQNPDAVAVASLLSGCSQLGYLQFGERLHNYILRNKFELEDFVGTALMDMYTKCGSIVQAERVFKSISKPCLATWNAMIAGYSLYGFERKALTCYSEMLEQGVEPDKITFLGVLAACTHGGLVHEGRRYFQIMTKEFGMAPTLQHSACMVGLLARAGLFEEVLSFIKNMETEPDSAVWGALLSACCIHQKVKLGECLAKKLYLLDCRNGGLYVLMSNLYAVTGRWDDVARVREMMRDGGGDGNLGISQVEVTSWEEIDTNLHNNVHTAKTNS</sequence>
<reference evidence="2" key="1">
    <citation type="journal article" date="2016" name="Nat. Biotechnol.">
        <title>Sequencing wild and cultivated cassava and related species reveals extensive interspecific hybridization and genetic diversity.</title>
        <authorList>
            <person name="Bredeson J.V."/>
            <person name="Lyons J.B."/>
            <person name="Prochnik S.E."/>
            <person name="Wu G.A."/>
            <person name="Ha C.M."/>
            <person name="Edsinger-Gonzales E."/>
            <person name="Grimwood J."/>
            <person name="Schmutz J."/>
            <person name="Rabbi I.Y."/>
            <person name="Egesi C."/>
            <person name="Nauluvula P."/>
            <person name="Lebot V."/>
            <person name="Ndunguru J."/>
            <person name="Mkamilo G."/>
            <person name="Bart R.S."/>
            <person name="Setter T.L."/>
            <person name="Gleadow R.M."/>
            <person name="Kulakow P."/>
            <person name="Ferguson M.E."/>
            <person name="Rounsley S."/>
            <person name="Rokhsar D.S."/>
        </authorList>
    </citation>
    <scope>NUCLEOTIDE SEQUENCE [LARGE SCALE GENOMIC DNA]</scope>
    <source>
        <strain evidence="2">cv. AM560-2</strain>
    </source>
</reference>
<name>A0ACC8C5E6_MANES</name>
<evidence type="ECO:0000313" key="2">
    <source>
        <dbReference type="Proteomes" id="UP000091857"/>
    </source>
</evidence>
<keyword evidence="2" id="KW-1185">Reference proteome</keyword>
<gene>
    <name evidence="1" type="ORF">MANES_18G037000v8</name>
</gene>
<dbReference type="Proteomes" id="UP000091857">
    <property type="component" value="Chromosome 18"/>
</dbReference>